<protein>
    <submittedName>
        <fullName evidence="3">Maleylpyruvate isomerase</fullName>
    </submittedName>
</protein>
<dbReference type="InterPro" id="IPR024344">
    <property type="entry name" value="MDMPI_metal-binding"/>
</dbReference>
<dbReference type="NCBIfam" id="TIGR03083">
    <property type="entry name" value="maleylpyruvate isomerase family mycothiol-dependent enzyme"/>
    <property type="match status" value="1"/>
</dbReference>
<dbReference type="SUPFAM" id="SSF55718">
    <property type="entry name" value="SCP-like"/>
    <property type="match status" value="1"/>
</dbReference>
<dbReference type="GO" id="GO:0016853">
    <property type="term" value="F:isomerase activity"/>
    <property type="evidence" value="ECO:0007669"/>
    <property type="project" value="UniProtKB-KW"/>
</dbReference>
<dbReference type="Pfam" id="PF07398">
    <property type="entry name" value="MDMPI_C"/>
    <property type="match status" value="1"/>
</dbReference>
<accession>A0A2Y9ADU7</accession>
<dbReference type="InterPro" id="IPR010872">
    <property type="entry name" value="MDMPI_C-term_domain"/>
</dbReference>
<dbReference type="GO" id="GO:0046872">
    <property type="term" value="F:metal ion binding"/>
    <property type="evidence" value="ECO:0007669"/>
    <property type="project" value="InterPro"/>
</dbReference>
<dbReference type="InterPro" id="IPR034660">
    <property type="entry name" value="DinB/YfiT-like"/>
</dbReference>
<sequence>MTGGPLDTDLEWVRSGSDYFARQLAGLGEEDLAGDSLLPAWTRGAVVAHVASNAEALRRLCHWARTGEETPMYPSEEARDAEIARGAALPLGELRRLYAESRDALDGDWRGLPAEAWEAEVRTRQGRRLRARETVWMRAREVWIHGVDLAAGGSFRDVPPAVVDRLTTDVLEGWEARGEAVDMVLHPTDRDRPTSVGSPGPTISGSAADLAQWLTGRGGAGLKSSTGELPALPRWL</sequence>
<organism evidence="3 4">
    <name type="scientific">Georgenia satyanarayanai</name>
    <dbReference type="NCBI Taxonomy" id="860221"/>
    <lineage>
        <taxon>Bacteria</taxon>
        <taxon>Bacillati</taxon>
        <taxon>Actinomycetota</taxon>
        <taxon>Actinomycetes</taxon>
        <taxon>Micrococcales</taxon>
        <taxon>Bogoriellaceae</taxon>
        <taxon>Georgenia</taxon>
    </lineage>
</organism>
<proteinExistence type="predicted"/>
<evidence type="ECO:0000259" key="2">
    <source>
        <dbReference type="Pfam" id="PF11716"/>
    </source>
</evidence>
<dbReference type="SUPFAM" id="SSF109854">
    <property type="entry name" value="DinB/YfiT-like putative metalloenzymes"/>
    <property type="match status" value="1"/>
</dbReference>
<dbReference type="InterPro" id="IPR036527">
    <property type="entry name" value="SCP2_sterol-bd_dom_sf"/>
</dbReference>
<dbReference type="RefSeq" id="WP_110852424.1">
    <property type="nucleotide sequence ID" value="NZ_QKLZ01000006.1"/>
</dbReference>
<reference evidence="3 4" key="1">
    <citation type="submission" date="2016-10" db="EMBL/GenBank/DDBJ databases">
        <authorList>
            <person name="Cai Z."/>
        </authorList>
    </citation>
    <scope>NUCLEOTIDE SEQUENCE [LARGE SCALE GENOMIC DNA]</scope>
    <source>
        <strain evidence="3 4">CGMCC 1.10826</strain>
    </source>
</reference>
<keyword evidence="4" id="KW-1185">Reference proteome</keyword>
<dbReference type="OrthoDB" id="5118203at2"/>
<evidence type="ECO:0000313" key="3">
    <source>
        <dbReference type="EMBL" id="SSA42355.1"/>
    </source>
</evidence>
<dbReference type="EMBL" id="UETB01000006">
    <property type="protein sequence ID" value="SSA42355.1"/>
    <property type="molecule type" value="Genomic_DNA"/>
</dbReference>
<keyword evidence="3" id="KW-0413">Isomerase</keyword>
<dbReference type="InterPro" id="IPR017517">
    <property type="entry name" value="Maleyloyr_isom"/>
</dbReference>
<dbReference type="Pfam" id="PF11716">
    <property type="entry name" value="MDMPI_N"/>
    <property type="match status" value="1"/>
</dbReference>
<name>A0A2Y9ADU7_9MICO</name>
<feature type="domain" description="MDMPI C-terminal" evidence="1">
    <location>
        <begin position="157"/>
        <end position="234"/>
    </location>
</feature>
<evidence type="ECO:0000259" key="1">
    <source>
        <dbReference type="Pfam" id="PF07398"/>
    </source>
</evidence>
<feature type="domain" description="Mycothiol-dependent maleylpyruvate isomerase metal-binding" evidence="2">
    <location>
        <begin position="14"/>
        <end position="150"/>
    </location>
</feature>
<dbReference type="Proteomes" id="UP000250222">
    <property type="component" value="Unassembled WGS sequence"/>
</dbReference>
<dbReference type="AlphaFoldDB" id="A0A2Y9ADU7"/>
<gene>
    <name evidence="3" type="ORF">SAMN05216184_10622</name>
</gene>
<evidence type="ECO:0000313" key="4">
    <source>
        <dbReference type="Proteomes" id="UP000250222"/>
    </source>
</evidence>
<keyword evidence="3" id="KW-0670">Pyruvate</keyword>
<dbReference type="Gene3D" id="3.30.1050.20">
    <property type="match status" value="1"/>
</dbReference>
<dbReference type="Gene3D" id="1.20.120.450">
    <property type="entry name" value="dinb family like domain"/>
    <property type="match status" value="1"/>
</dbReference>